<feature type="compositionally biased region" description="Gly residues" evidence="6">
    <location>
        <begin position="107"/>
        <end position="116"/>
    </location>
</feature>
<comment type="similarity">
    <text evidence="2">Belongs to the peroxisomal membrane protein PXMP2/4 family.</text>
</comment>
<feature type="transmembrane region" description="Helical" evidence="7">
    <location>
        <begin position="178"/>
        <end position="199"/>
    </location>
</feature>
<dbReference type="PANTHER" id="PTHR11266">
    <property type="entry name" value="PEROXISOMAL MEMBRANE PROTEIN 2, PXMP2 MPV17"/>
    <property type="match status" value="1"/>
</dbReference>
<feature type="transmembrane region" description="Helical" evidence="7">
    <location>
        <begin position="220"/>
        <end position="237"/>
    </location>
</feature>
<keyword evidence="5 7" id="KW-0472">Membrane</keyword>
<feature type="transmembrane region" description="Helical" evidence="7">
    <location>
        <begin position="257"/>
        <end position="275"/>
    </location>
</feature>
<evidence type="ECO:0000313" key="8">
    <source>
        <dbReference type="EMBL" id="KAH7291071.1"/>
    </source>
</evidence>
<keyword evidence="9" id="KW-1185">Reference proteome</keyword>
<proteinExistence type="inferred from homology"/>
<evidence type="ECO:0000256" key="4">
    <source>
        <dbReference type="ARBA" id="ARBA00022989"/>
    </source>
</evidence>
<dbReference type="EMBL" id="CM035435">
    <property type="protein sequence ID" value="KAH7291071.1"/>
    <property type="molecule type" value="Genomic_DNA"/>
</dbReference>
<evidence type="ECO:0000256" key="7">
    <source>
        <dbReference type="SAM" id="Phobius"/>
    </source>
</evidence>
<comment type="subcellular location">
    <subcellularLocation>
        <location evidence="1">Membrane</location>
        <topology evidence="1">Multi-pass membrane protein</topology>
    </subcellularLocation>
</comment>
<dbReference type="InterPro" id="IPR007248">
    <property type="entry name" value="Mpv17_PMP22"/>
</dbReference>
<name>A0A8T2R5N5_CERRI</name>
<evidence type="ECO:0000256" key="3">
    <source>
        <dbReference type="ARBA" id="ARBA00022692"/>
    </source>
</evidence>
<feature type="region of interest" description="Disordered" evidence="6">
    <location>
        <begin position="83"/>
        <end position="122"/>
    </location>
</feature>
<evidence type="ECO:0000256" key="2">
    <source>
        <dbReference type="ARBA" id="ARBA00006824"/>
    </source>
</evidence>
<dbReference type="OrthoDB" id="430207at2759"/>
<sequence length="433" mass="48637">MAMAVLKLPKLLTGSQLTKPLLLRTPATFTTLMFCKIPFKGDSVHAPQLRASADRFPSYRSSNFSSHLLSTISSNRVSALSDDTNKAEYESDESVGDGGKGDDSHNGRGGRGGNGDDGFSDYSKDNDPESPFGWYLMLLGKYPVTTKAITSALLTLFGDFVCQFFIEKSEKINFTRLGIFTLLGLVLVGPTLHFWYLNLNKLIPGPGTYRAGARLALDQFLFSPIFIGVFLSALMTLEGHANDIVPKLKQDWLSAVVANWKIWIPFQFLNFLLVPQQLQRKLAIRVLSQDCSTGPTERNWSTWALFHTKKRNRLSSEQLERLVYCHCNLKLLEKKGNYTHPLQMSRIFQRYLMRKGTFIPCSLKSNRGLFDKPEAKPLGQRHVVTSWRHPLLVMLANLHLDEDVAVGVLVRVGTLMGSKIGKRSLQNHGQMRI</sequence>
<dbReference type="PANTHER" id="PTHR11266:SF80">
    <property type="entry name" value="PEROXISOMAL MEMBRANE PROTEIN 2"/>
    <property type="match status" value="1"/>
</dbReference>
<evidence type="ECO:0000256" key="6">
    <source>
        <dbReference type="SAM" id="MobiDB-lite"/>
    </source>
</evidence>
<dbReference type="AlphaFoldDB" id="A0A8T2R5N5"/>
<dbReference type="GO" id="GO:0016020">
    <property type="term" value="C:membrane"/>
    <property type="evidence" value="ECO:0007669"/>
    <property type="project" value="UniProtKB-SubCell"/>
</dbReference>
<dbReference type="SUPFAM" id="SSF53098">
    <property type="entry name" value="Ribonuclease H-like"/>
    <property type="match status" value="1"/>
</dbReference>
<comment type="caution">
    <text evidence="8">The sequence shown here is derived from an EMBL/GenBank/DDBJ whole genome shotgun (WGS) entry which is preliminary data.</text>
</comment>
<dbReference type="Pfam" id="PF04117">
    <property type="entry name" value="Mpv17_PMP22"/>
    <property type="match status" value="1"/>
</dbReference>
<dbReference type="Proteomes" id="UP000825935">
    <property type="component" value="Chromosome 30"/>
</dbReference>
<reference evidence="8" key="1">
    <citation type="submission" date="2021-08" db="EMBL/GenBank/DDBJ databases">
        <title>WGS assembly of Ceratopteris richardii.</title>
        <authorList>
            <person name="Marchant D.B."/>
            <person name="Chen G."/>
            <person name="Jenkins J."/>
            <person name="Shu S."/>
            <person name="Leebens-Mack J."/>
            <person name="Grimwood J."/>
            <person name="Schmutz J."/>
            <person name="Soltis P."/>
            <person name="Soltis D."/>
            <person name="Chen Z.-H."/>
        </authorList>
    </citation>
    <scope>NUCLEOTIDE SEQUENCE</scope>
    <source>
        <strain evidence="8">Whitten #5841</strain>
        <tissue evidence="8">Leaf</tissue>
    </source>
</reference>
<accession>A0A8T2R5N5</accession>
<gene>
    <name evidence="8" type="ORF">KP509_30G075200</name>
</gene>
<evidence type="ECO:0000256" key="5">
    <source>
        <dbReference type="ARBA" id="ARBA00023136"/>
    </source>
</evidence>
<keyword evidence="3 7" id="KW-0812">Transmembrane</keyword>
<keyword evidence="4 7" id="KW-1133">Transmembrane helix</keyword>
<evidence type="ECO:0000256" key="1">
    <source>
        <dbReference type="ARBA" id="ARBA00004141"/>
    </source>
</evidence>
<dbReference type="InterPro" id="IPR012337">
    <property type="entry name" value="RNaseH-like_sf"/>
</dbReference>
<organism evidence="8 9">
    <name type="scientific">Ceratopteris richardii</name>
    <name type="common">Triangle waterfern</name>
    <dbReference type="NCBI Taxonomy" id="49495"/>
    <lineage>
        <taxon>Eukaryota</taxon>
        <taxon>Viridiplantae</taxon>
        <taxon>Streptophyta</taxon>
        <taxon>Embryophyta</taxon>
        <taxon>Tracheophyta</taxon>
        <taxon>Polypodiopsida</taxon>
        <taxon>Polypodiidae</taxon>
        <taxon>Polypodiales</taxon>
        <taxon>Pteridineae</taxon>
        <taxon>Pteridaceae</taxon>
        <taxon>Parkerioideae</taxon>
        <taxon>Ceratopteris</taxon>
    </lineage>
</organism>
<protein>
    <submittedName>
        <fullName evidence="8">Uncharacterized protein</fullName>
    </submittedName>
</protein>
<dbReference type="GO" id="GO:0005737">
    <property type="term" value="C:cytoplasm"/>
    <property type="evidence" value="ECO:0007669"/>
    <property type="project" value="TreeGrafter"/>
</dbReference>
<evidence type="ECO:0000313" key="9">
    <source>
        <dbReference type="Proteomes" id="UP000825935"/>
    </source>
</evidence>